<dbReference type="EMBL" id="AP018203">
    <property type="protein sequence ID" value="BAY58784.1"/>
    <property type="molecule type" value="Genomic_DNA"/>
</dbReference>
<proteinExistence type="inferred from homology"/>
<comment type="similarity">
    <text evidence="1">Belongs to the serpin family.</text>
</comment>
<dbReference type="InterPro" id="IPR036186">
    <property type="entry name" value="Serpin_sf"/>
</dbReference>
<dbReference type="InterPro" id="IPR042185">
    <property type="entry name" value="Serpin_sf_2"/>
</dbReference>
<dbReference type="GO" id="GO:0004867">
    <property type="term" value="F:serine-type endopeptidase inhibitor activity"/>
    <property type="evidence" value="ECO:0007669"/>
    <property type="project" value="InterPro"/>
</dbReference>
<feature type="signal peptide" evidence="2">
    <location>
        <begin position="1"/>
        <end position="28"/>
    </location>
</feature>
<sequence length="418" mass="46818">MRISQWIGYSCAVILAMTALSCSTSANSQNPKQALPKQQVPPSLEVPSVNPKLVAANTKFGFKLFSEILKKDSQKNVFVSPSSVAIALSMTYNGANGNTKQAMANALQFQGMTLEELNNSQRNLMANLTQVDPKVKLSIANSLWAKEGIAFNLNFLQQNEKFYDAKVKTLDFKRPTASDEINGWVKENTNGKIEKIVDRITPEHMMFLINAIYFKGAWSNEFDQKNTENRPFSLTNGTKKQVPLMKRQGEYRYSETDQFQAISLPYGNGRMSMYVFLPKSNLTAFQKSLTAENWQTWMKQFSSREGQIQLPRFKMDYEVDLKTALSALGMGLAFQDAADFSNLSKATTKIDEVKHKTFVEVNEEGTEAAAVTSVGVVATSAQIQEEPFKMIVDRPFFCAIRDNQTGEILFMGSIVNPE</sequence>
<dbReference type="PANTHER" id="PTHR11461:SF211">
    <property type="entry name" value="GH10112P-RELATED"/>
    <property type="match status" value="1"/>
</dbReference>
<keyword evidence="2" id="KW-0732">Signal</keyword>
<accession>A0A1Z4JPY9</accession>
<dbReference type="PANTHER" id="PTHR11461">
    <property type="entry name" value="SERINE PROTEASE INHIBITOR, SERPIN"/>
    <property type="match status" value="1"/>
</dbReference>
<dbReference type="Gene3D" id="2.30.39.10">
    <property type="entry name" value="Alpha-1-antitrypsin, domain 1"/>
    <property type="match status" value="1"/>
</dbReference>
<evidence type="ECO:0000313" key="5">
    <source>
        <dbReference type="Proteomes" id="UP000217895"/>
    </source>
</evidence>
<reference evidence="4 5" key="1">
    <citation type="submission" date="2017-06" db="EMBL/GenBank/DDBJ databases">
        <title>Genome sequencing of cyanobaciteial culture collection at National Institute for Environmental Studies (NIES).</title>
        <authorList>
            <person name="Hirose Y."/>
            <person name="Shimura Y."/>
            <person name="Fujisawa T."/>
            <person name="Nakamura Y."/>
            <person name="Kawachi M."/>
        </authorList>
    </citation>
    <scope>NUCLEOTIDE SEQUENCE [LARGE SCALE GENOMIC DNA]</scope>
    <source>
        <strain evidence="4 5">NIES-2135</strain>
    </source>
</reference>
<dbReference type="SMART" id="SM00093">
    <property type="entry name" value="SERPIN"/>
    <property type="match status" value="1"/>
</dbReference>
<dbReference type="InterPro" id="IPR023795">
    <property type="entry name" value="Serpin_CS"/>
</dbReference>
<dbReference type="AlphaFoldDB" id="A0A1Z4JPY9"/>
<dbReference type="Proteomes" id="UP000217895">
    <property type="component" value="Chromosome"/>
</dbReference>
<organism evidence="4 5">
    <name type="scientific">Leptolyngbya boryana NIES-2135</name>
    <dbReference type="NCBI Taxonomy" id="1973484"/>
    <lineage>
        <taxon>Bacteria</taxon>
        <taxon>Bacillati</taxon>
        <taxon>Cyanobacteriota</taxon>
        <taxon>Cyanophyceae</taxon>
        <taxon>Leptolyngbyales</taxon>
        <taxon>Leptolyngbyaceae</taxon>
        <taxon>Leptolyngbya group</taxon>
        <taxon>Leptolyngbya</taxon>
    </lineage>
</organism>
<protein>
    <submittedName>
        <fullName evidence="4">Serpin family proteinase inhibitor I4</fullName>
    </submittedName>
</protein>
<feature type="chain" id="PRO_5011113728" evidence="2">
    <location>
        <begin position="29"/>
        <end position="418"/>
    </location>
</feature>
<dbReference type="Gene3D" id="3.30.497.10">
    <property type="entry name" value="Antithrombin, subunit I, domain 2"/>
    <property type="match status" value="1"/>
</dbReference>
<gene>
    <name evidence="4" type="ORF">NIES2135_56580</name>
</gene>
<dbReference type="FunFam" id="3.30.497.10:FF:000001">
    <property type="entry name" value="Serine protease inhibitor"/>
    <property type="match status" value="1"/>
</dbReference>
<dbReference type="CDD" id="cd19588">
    <property type="entry name" value="serpin_miropin-like"/>
    <property type="match status" value="1"/>
</dbReference>
<dbReference type="InterPro" id="IPR023796">
    <property type="entry name" value="Serpin_dom"/>
</dbReference>
<keyword evidence="5" id="KW-1185">Reference proteome</keyword>
<dbReference type="PROSITE" id="PS51257">
    <property type="entry name" value="PROKAR_LIPOPROTEIN"/>
    <property type="match status" value="1"/>
</dbReference>
<dbReference type="GO" id="GO:0005615">
    <property type="term" value="C:extracellular space"/>
    <property type="evidence" value="ECO:0007669"/>
    <property type="project" value="InterPro"/>
</dbReference>
<evidence type="ECO:0000313" key="4">
    <source>
        <dbReference type="EMBL" id="BAY58784.1"/>
    </source>
</evidence>
<name>A0A1Z4JPY9_LEPBY</name>
<evidence type="ECO:0000256" key="1">
    <source>
        <dbReference type="RuleBase" id="RU000411"/>
    </source>
</evidence>
<dbReference type="SUPFAM" id="SSF56574">
    <property type="entry name" value="Serpins"/>
    <property type="match status" value="1"/>
</dbReference>
<dbReference type="Pfam" id="PF00079">
    <property type="entry name" value="Serpin"/>
    <property type="match status" value="1"/>
</dbReference>
<evidence type="ECO:0000259" key="3">
    <source>
        <dbReference type="SMART" id="SM00093"/>
    </source>
</evidence>
<feature type="domain" description="Serpin" evidence="3">
    <location>
        <begin position="62"/>
        <end position="417"/>
    </location>
</feature>
<evidence type="ECO:0000256" key="2">
    <source>
        <dbReference type="SAM" id="SignalP"/>
    </source>
</evidence>
<dbReference type="PROSITE" id="PS00284">
    <property type="entry name" value="SERPIN"/>
    <property type="match status" value="1"/>
</dbReference>
<dbReference type="InterPro" id="IPR000215">
    <property type="entry name" value="Serpin_fam"/>
</dbReference>
<dbReference type="InterPro" id="IPR042178">
    <property type="entry name" value="Serpin_sf_1"/>
</dbReference>